<reference evidence="3 11" key="3">
    <citation type="submission" date="2019-09" db="EMBL/GenBank/DDBJ databases">
        <title>Draft genome sequencing of Hungatella hathewayi 123Y-2.</title>
        <authorList>
            <person name="Lv Q."/>
            <person name="Li S."/>
        </authorList>
    </citation>
    <scope>NUCLEOTIDE SEQUENCE [LARGE SCALE GENOMIC DNA]</scope>
    <source>
        <strain evidence="3 11">123Y-2</strain>
    </source>
</reference>
<dbReference type="Proteomes" id="UP000261257">
    <property type="component" value="Unassembled WGS sequence"/>
</dbReference>
<dbReference type="EMBL" id="BQNJ01000002">
    <property type="protein sequence ID" value="GKH03140.1"/>
    <property type="molecule type" value="Genomic_DNA"/>
</dbReference>
<sequence>MAKVKRFSTKINSFFVEWSALNHYLSSYECEKNGVPYIGFKDPRVQKLWNSLSSAEKRDLMKHYGKKNEAELGDYLG</sequence>
<dbReference type="Proteomes" id="UP000263014">
    <property type="component" value="Unassembled WGS sequence"/>
</dbReference>
<dbReference type="AlphaFoldDB" id="A0A173YNC8"/>
<dbReference type="STRING" id="154046.ERS852407_00809"/>
<dbReference type="EMBL" id="QTJW01000006">
    <property type="protein sequence ID" value="RGD70780.1"/>
    <property type="molecule type" value="Genomic_DNA"/>
</dbReference>
<reference evidence="2" key="4">
    <citation type="submission" date="2022-01" db="EMBL/GenBank/DDBJ databases">
        <title>Novel bile acid biosynthetic pathways are enriched in the microbiome of centenarians.</title>
        <authorList>
            <person name="Sato Y."/>
            <person name="Atarashi K."/>
            <person name="Plichta R.D."/>
            <person name="Arai Y."/>
            <person name="Sasajima S."/>
            <person name="Kearney M.S."/>
            <person name="Suda W."/>
            <person name="Takeshita K."/>
            <person name="Sasaki T."/>
            <person name="Okamoto S."/>
            <person name="Skelly N.A."/>
            <person name="Okamura Y."/>
            <person name="Vlamakis H."/>
            <person name="Li Y."/>
            <person name="Tanoue T."/>
            <person name="Takei H."/>
            <person name="Nittono H."/>
            <person name="Narushima S."/>
            <person name="Irie J."/>
            <person name="Itoh H."/>
            <person name="Moriya K."/>
            <person name="Sugiura Y."/>
            <person name="Suematsu M."/>
            <person name="Moritoki N."/>
            <person name="Shibata S."/>
            <person name="Littman R.D."/>
            <person name="Fischbach A.M."/>
            <person name="Uwamino Y."/>
            <person name="Inoue T."/>
            <person name="Honda A."/>
            <person name="Hattori M."/>
            <person name="Murai T."/>
            <person name="Xavier J.R."/>
            <person name="Hirose N."/>
            <person name="Honda K."/>
        </authorList>
    </citation>
    <scope>NUCLEOTIDE SEQUENCE</scope>
    <source>
        <strain evidence="2">CE91-St55</strain>
    </source>
</reference>
<dbReference type="Proteomes" id="UP000261023">
    <property type="component" value="Unassembled WGS sequence"/>
</dbReference>
<dbReference type="Proteomes" id="UP001055091">
    <property type="component" value="Unassembled WGS sequence"/>
</dbReference>
<proteinExistence type="predicted"/>
<evidence type="ECO:0000313" key="4">
    <source>
        <dbReference type="EMBL" id="RGD70780.1"/>
    </source>
</evidence>
<protein>
    <submittedName>
        <fullName evidence="1">Uncharacterized protein</fullName>
    </submittedName>
</protein>
<evidence type="ECO:0000313" key="6">
    <source>
        <dbReference type="EMBL" id="RGM08919.1"/>
    </source>
</evidence>
<dbReference type="EMBL" id="QSON01000002">
    <property type="protein sequence ID" value="RGJ06663.1"/>
    <property type="molecule type" value="Genomic_DNA"/>
</dbReference>
<reference evidence="1 7" key="1">
    <citation type="submission" date="2015-09" db="EMBL/GenBank/DDBJ databases">
        <authorList>
            <consortium name="Pathogen Informatics"/>
        </authorList>
    </citation>
    <scope>NUCLEOTIDE SEQUENCE [LARGE SCALE GENOMIC DNA]</scope>
    <source>
        <strain evidence="1 7">2789STDY5608850</strain>
    </source>
</reference>
<name>A0A173YNC8_9FIRM</name>
<dbReference type="EMBL" id="WNME01000019">
    <property type="protein sequence ID" value="MUB65900.1"/>
    <property type="molecule type" value="Genomic_DNA"/>
</dbReference>
<organism evidence="1 7">
    <name type="scientific">Hungatella hathewayi</name>
    <dbReference type="NCBI Taxonomy" id="154046"/>
    <lineage>
        <taxon>Bacteria</taxon>
        <taxon>Bacillati</taxon>
        <taxon>Bacillota</taxon>
        <taxon>Clostridia</taxon>
        <taxon>Lachnospirales</taxon>
        <taxon>Lachnospiraceae</taxon>
        <taxon>Hungatella</taxon>
    </lineage>
</organism>
<evidence type="ECO:0000313" key="7">
    <source>
        <dbReference type="Proteomes" id="UP000095651"/>
    </source>
</evidence>
<dbReference type="GeneID" id="86064116"/>
<evidence type="ECO:0000313" key="2">
    <source>
        <dbReference type="EMBL" id="GKH03140.1"/>
    </source>
</evidence>
<accession>A0A173YNC8</accession>
<evidence type="ECO:0000313" key="9">
    <source>
        <dbReference type="Proteomes" id="UP000261257"/>
    </source>
</evidence>
<gene>
    <name evidence="2" type="ORF">CE91St55_51210</name>
    <name evidence="4" type="ORF">DWX31_11085</name>
    <name evidence="6" type="ORF">DXC39_02905</name>
    <name evidence="5" type="ORF">DXD79_05060</name>
    <name evidence="1" type="ORF">ERS852407_00809</name>
    <name evidence="3" type="ORF">GNE07_23020</name>
</gene>
<evidence type="ECO:0000313" key="5">
    <source>
        <dbReference type="EMBL" id="RGJ06663.1"/>
    </source>
</evidence>
<evidence type="ECO:0000313" key="11">
    <source>
        <dbReference type="Proteomes" id="UP000434223"/>
    </source>
</evidence>
<dbReference type="Proteomes" id="UP000434223">
    <property type="component" value="Unassembled WGS sequence"/>
</dbReference>
<evidence type="ECO:0000313" key="3">
    <source>
        <dbReference type="EMBL" id="MUB65900.1"/>
    </source>
</evidence>
<dbReference type="EMBL" id="QSSQ01000001">
    <property type="protein sequence ID" value="RGM08919.1"/>
    <property type="molecule type" value="Genomic_DNA"/>
</dbReference>
<evidence type="ECO:0000313" key="1">
    <source>
        <dbReference type="EMBL" id="CUN65080.1"/>
    </source>
</evidence>
<evidence type="ECO:0000313" key="8">
    <source>
        <dbReference type="Proteomes" id="UP000261023"/>
    </source>
</evidence>
<dbReference type="Proteomes" id="UP000095651">
    <property type="component" value="Unassembled WGS sequence"/>
</dbReference>
<dbReference type="EMBL" id="CYZE01000001">
    <property type="protein sequence ID" value="CUN65080.1"/>
    <property type="molecule type" value="Genomic_DNA"/>
</dbReference>
<dbReference type="OrthoDB" id="1911091at2"/>
<reference evidence="8 9" key="2">
    <citation type="submission" date="2018-08" db="EMBL/GenBank/DDBJ databases">
        <title>A genome reference for cultivated species of the human gut microbiota.</title>
        <authorList>
            <person name="Zou Y."/>
            <person name="Xue W."/>
            <person name="Luo G."/>
        </authorList>
    </citation>
    <scope>NUCLEOTIDE SEQUENCE [LARGE SCALE GENOMIC DNA]</scope>
    <source>
        <strain evidence="4 8">AF19-13AC</strain>
        <strain evidence="6 9">TF05-11AC</strain>
        <strain evidence="5 10">TM09-12</strain>
    </source>
</reference>
<dbReference type="RefSeq" id="WP_002603638.1">
    <property type="nucleotide sequence ID" value="NZ_BQNJ01000002.1"/>
</dbReference>
<evidence type="ECO:0000313" key="10">
    <source>
        <dbReference type="Proteomes" id="UP000263014"/>
    </source>
</evidence>